<evidence type="ECO:0000313" key="3">
    <source>
        <dbReference type="Proteomes" id="UP000310719"/>
    </source>
</evidence>
<feature type="domain" description="Pyrrolo-quinoline quinone repeat" evidence="1">
    <location>
        <begin position="2"/>
        <end position="40"/>
    </location>
</feature>
<dbReference type="Proteomes" id="UP000310719">
    <property type="component" value="Chromosome"/>
</dbReference>
<sequence length="54" mass="5965">MFDQLVCRVMFHQLRYEGIFTPPSEQGTLVFPGNLGDVRMGRYLGGSKPSGGNC</sequence>
<organism evidence="2 3">
    <name type="scientific">Leclercia adecarboxylata</name>
    <dbReference type="NCBI Taxonomy" id="83655"/>
    <lineage>
        <taxon>Bacteria</taxon>
        <taxon>Pseudomonadati</taxon>
        <taxon>Pseudomonadota</taxon>
        <taxon>Gammaproteobacteria</taxon>
        <taxon>Enterobacterales</taxon>
        <taxon>Enterobacteriaceae</taxon>
        <taxon>Leclercia</taxon>
    </lineage>
</organism>
<dbReference type="EC" id="1.1.5.2" evidence="2"/>
<dbReference type="EMBL" id="LR590464">
    <property type="protein sequence ID" value="VTP64134.1"/>
    <property type="molecule type" value="Genomic_DNA"/>
</dbReference>
<evidence type="ECO:0000313" key="2">
    <source>
        <dbReference type="EMBL" id="VTP64134.1"/>
    </source>
</evidence>
<gene>
    <name evidence="2" type="primary">gcd_3</name>
    <name evidence="2" type="ORF">NCTC13032_01199</name>
</gene>
<reference evidence="2 3" key="1">
    <citation type="submission" date="2019-05" db="EMBL/GenBank/DDBJ databases">
        <authorList>
            <consortium name="Pathogen Informatics"/>
        </authorList>
    </citation>
    <scope>NUCLEOTIDE SEQUENCE [LARGE SCALE GENOMIC DNA]</scope>
    <source>
        <strain evidence="2 3">NCTC13032</strain>
    </source>
</reference>
<dbReference type="Pfam" id="PF01011">
    <property type="entry name" value="PQQ"/>
    <property type="match status" value="1"/>
</dbReference>
<dbReference type="AlphaFoldDB" id="A0A4U9HJN0"/>
<protein>
    <submittedName>
        <fullName evidence="2">Quinoprotein glucose dehydrogenase</fullName>
        <ecNumber evidence="2">1.1.5.2</ecNumber>
    </submittedName>
</protein>
<keyword evidence="2" id="KW-0560">Oxidoreductase</keyword>
<dbReference type="GO" id="GO:0008876">
    <property type="term" value="F:quinoprotein glucose dehydrogenase activity"/>
    <property type="evidence" value="ECO:0007669"/>
    <property type="project" value="UniProtKB-EC"/>
</dbReference>
<dbReference type="InterPro" id="IPR002372">
    <property type="entry name" value="PQQ_rpt_dom"/>
</dbReference>
<name>A0A4U9HJN0_9ENTR</name>
<accession>A0A4U9HJN0</accession>
<evidence type="ECO:0000259" key="1">
    <source>
        <dbReference type="Pfam" id="PF01011"/>
    </source>
</evidence>
<proteinExistence type="predicted"/>